<name>A0A9W8WCN1_9HYPO</name>
<protein>
    <submittedName>
        <fullName evidence="2">Uncharacterized protein</fullName>
    </submittedName>
</protein>
<proteinExistence type="predicted"/>
<evidence type="ECO:0000313" key="3">
    <source>
        <dbReference type="Proteomes" id="UP001140502"/>
    </source>
</evidence>
<dbReference type="EMBL" id="JAPEUR010000113">
    <property type="protein sequence ID" value="KAJ4320132.1"/>
    <property type="molecule type" value="Genomic_DNA"/>
</dbReference>
<evidence type="ECO:0000256" key="1">
    <source>
        <dbReference type="SAM" id="MobiDB-lite"/>
    </source>
</evidence>
<evidence type="ECO:0000313" key="2">
    <source>
        <dbReference type="EMBL" id="KAJ4320132.1"/>
    </source>
</evidence>
<reference evidence="2" key="1">
    <citation type="submission" date="2022-10" db="EMBL/GenBank/DDBJ databases">
        <title>Tapping the CABI collections for fungal endophytes: first genome assemblies for Collariella, Neodidymelliopsis, Ascochyta clinopodiicola, Didymella pomorum, Didymosphaeria variabile, Neocosmospora piperis and Neocucurbitaria cava.</title>
        <authorList>
            <person name="Hill R."/>
        </authorList>
    </citation>
    <scope>NUCLEOTIDE SEQUENCE</scope>
    <source>
        <strain evidence="2">IMI 366586</strain>
    </source>
</reference>
<dbReference type="AlphaFoldDB" id="A0A9W8WCN1"/>
<sequence length="267" mass="30800">MSPSRVMSFDWYESTVIDYIEPVEDEKKAPVKVEEKVAVKVEAKKTVKVEEKVTFKAEQKVEEKAEEKVTIYITRQATNKRFHHFWSVTLFDEATREFRTYQVRKSFRRAPCTLMTSRGDPGVDGVDYIMVGEVPCARAEDLFNLFKQVPITQKKNAAAANRQYIWDVANCLVAGGFITKHQSGKAIARFSNLNKAERQQVQAEQKRIEDERQKARAEHEKARAQGQKPKVHGQKSENKRQGQKKANNSRFQGNRAFPAWFREDGNN</sequence>
<feature type="region of interest" description="Disordered" evidence="1">
    <location>
        <begin position="201"/>
        <end position="267"/>
    </location>
</feature>
<comment type="caution">
    <text evidence="2">The sequence shown here is derived from an EMBL/GenBank/DDBJ whole genome shotgun (WGS) entry which is preliminary data.</text>
</comment>
<dbReference type="OrthoDB" id="5083074at2759"/>
<dbReference type="Proteomes" id="UP001140502">
    <property type="component" value="Unassembled WGS sequence"/>
</dbReference>
<gene>
    <name evidence="2" type="ORF">N0V84_006019</name>
</gene>
<keyword evidence="3" id="KW-1185">Reference proteome</keyword>
<organism evidence="2 3">
    <name type="scientific">Fusarium piperis</name>
    <dbReference type="NCBI Taxonomy" id="1435070"/>
    <lineage>
        <taxon>Eukaryota</taxon>
        <taxon>Fungi</taxon>
        <taxon>Dikarya</taxon>
        <taxon>Ascomycota</taxon>
        <taxon>Pezizomycotina</taxon>
        <taxon>Sordariomycetes</taxon>
        <taxon>Hypocreomycetidae</taxon>
        <taxon>Hypocreales</taxon>
        <taxon>Nectriaceae</taxon>
        <taxon>Fusarium</taxon>
        <taxon>Fusarium solani species complex</taxon>
    </lineage>
</organism>
<feature type="compositionally biased region" description="Basic and acidic residues" evidence="1">
    <location>
        <begin position="204"/>
        <end position="223"/>
    </location>
</feature>
<accession>A0A9W8WCN1</accession>